<dbReference type="InterPro" id="IPR023213">
    <property type="entry name" value="CAT-like_dom_sf"/>
</dbReference>
<sequence>MAYTSRHVTYHQSLQQGTTHNTSSSGAASSGKEATTKQSNFPSLAYVDIPHSQIRKVTASRLAFSKQTIPHYYLTVDPYVDKLMGFKMSGSIDLKRKRPMEEDYGKTPEEGYAQGEAAATERYRAILRLVRDEQTRRPKNSAKSSATLSPIRSLCSRRCSTRGPV</sequence>
<keyword evidence="4" id="KW-1185">Reference proteome</keyword>
<feature type="compositionally biased region" description="Low complexity" evidence="1">
    <location>
        <begin position="17"/>
        <end position="33"/>
    </location>
</feature>
<dbReference type="InterPro" id="IPR001078">
    <property type="entry name" value="2-oxoacid_DH_actylTfrase"/>
</dbReference>
<name>A0A8X7WFX5_BRACI</name>
<dbReference type="GO" id="GO:0045254">
    <property type="term" value="C:pyruvate dehydrogenase complex"/>
    <property type="evidence" value="ECO:0007669"/>
    <property type="project" value="InterPro"/>
</dbReference>
<evidence type="ECO:0000313" key="3">
    <source>
        <dbReference type="EMBL" id="KAG2328125.1"/>
    </source>
</evidence>
<dbReference type="GO" id="GO:0004742">
    <property type="term" value="F:dihydrolipoyllysine-residue acetyltransferase activity"/>
    <property type="evidence" value="ECO:0007669"/>
    <property type="project" value="TreeGrafter"/>
</dbReference>
<dbReference type="SUPFAM" id="SSF52777">
    <property type="entry name" value="CoA-dependent acyltransferases"/>
    <property type="match status" value="1"/>
</dbReference>
<accession>A0A8X7WFX5</accession>
<dbReference type="PANTHER" id="PTHR23151">
    <property type="entry name" value="DIHYDROLIPOAMIDE ACETYL/SUCCINYL-TRANSFERASE-RELATED"/>
    <property type="match status" value="1"/>
</dbReference>
<evidence type="ECO:0000259" key="2">
    <source>
        <dbReference type="Pfam" id="PF00198"/>
    </source>
</evidence>
<dbReference type="EMBL" id="JAAMPC010000002">
    <property type="protein sequence ID" value="KAG2328125.1"/>
    <property type="molecule type" value="Genomic_DNA"/>
</dbReference>
<dbReference type="OrthoDB" id="537444at2759"/>
<dbReference type="PANTHER" id="PTHR23151:SF90">
    <property type="entry name" value="DIHYDROLIPOYLLYSINE-RESIDUE ACETYLTRANSFERASE COMPONENT OF PYRUVATE DEHYDROGENASE COMPLEX, MITOCHONDRIAL-RELATED"/>
    <property type="match status" value="1"/>
</dbReference>
<protein>
    <recommendedName>
        <fullName evidence="2">2-oxoacid dehydrogenase acyltransferase catalytic domain-containing protein</fullName>
    </recommendedName>
</protein>
<dbReference type="AlphaFoldDB" id="A0A8X7WFX5"/>
<feature type="compositionally biased region" description="Polar residues" evidence="1">
    <location>
        <begin position="1"/>
        <end position="16"/>
    </location>
</feature>
<proteinExistence type="predicted"/>
<organism evidence="3 4">
    <name type="scientific">Brassica carinata</name>
    <name type="common">Ethiopian mustard</name>
    <name type="synonym">Abyssinian cabbage</name>
    <dbReference type="NCBI Taxonomy" id="52824"/>
    <lineage>
        <taxon>Eukaryota</taxon>
        <taxon>Viridiplantae</taxon>
        <taxon>Streptophyta</taxon>
        <taxon>Embryophyta</taxon>
        <taxon>Tracheophyta</taxon>
        <taxon>Spermatophyta</taxon>
        <taxon>Magnoliopsida</taxon>
        <taxon>eudicotyledons</taxon>
        <taxon>Gunneridae</taxon>
        <taxon>Pentapetalae</taxon>
        <taxon>rosids</taxon>
        <taxon>malvids</taxon>
        <taxon>Brassicales</taxon>
        <taxon>Brassicaceae</taxon>
        <taxon>Brassiceae</taxon>
        <taxon>Brassica</taxon>
    </lineage>
</organism>
<feature type="compositionally biased region" description="Polar residues" evidence="1">
    <location>
        <begin position="141"/>
        <end position="150"/>
    </location>
</feature>
<evidence type="ECO:0000256" key="1">
    <source>
        <dbReference type="SAM" id="MobiDB-lite"/>
    </source>
</evidence>
<comment type="caution">
    <text evidence="3">The sequence shown here is derived from an EMBL/GenBank/DDBJ whole genome shotgun (WGS) entry which is preliminary data.</text>
</comment>
<feature type="region of interest" description="Disordered" evidence="1">
    <location>
        <begin position="1"/>
        <end position="36"/>
    </location>
</feature>
<dbReference type="Gene3D" id="3.30.559.10">
    <property type="entry name" value="Chloramphenicol acetyltransferase-like domain"/>
    <property type="match status" value="1"/>
</dbReference>
<dbReference type="Proteomes" id="UP000886595">
    <property type="component" value="Unassembled WGS sequence"/>
</dbReference>
<reference evidence="3 4" key="1">
    <citation type="submission" date="2020-02" db="EMBL/GenBank/DDBJ databases">
        <authorList>
            <person name="Ma Q."/>
            <person name="Huang Y."/>
            <person name="Song X."/>
            <person name="Pei D."/>
        </authorList>
    </citation>
    <scope>NUCLEOTIDE SEQUENCE [LARGE SCALE GENOMIC DNA]</scope>
    <source>
        <strain evidence="3">Sxm20200214</strain>
        <tissue evidence="3">Leaf</tissue>
    </source>
</reference>
<feature type="region of interest" description="Disordered" evidence="1">
    <location>
        <begin position="130"/>
        <end position="150"/>
    </location>
</feature>
<dbReference type="InterPro" id="IPR045257">
    <property type="entry name" value="E2/Pdx1"/>
</dbReference>
<feature type="domain" description="2-oxoacid dehydrogenase acyltransferase catalytic" evidence="2">
    <location>
        <begin position="47"/>
        <end position="89"/>
    </location>
</feature>
<dbReference type="GO" id="GO:0006086">
    <property type="term" value="P:pyruvate decarboxylation to acetyl-CoA"/>
    <property type="evidence" value="ECO:0007669"/>
    <property type="project" value="InterPro"/>
</dbReference>
<gene>
    <name evidence="3" type="ORF">Bca52824_010853</name>
</gene>
<dbReference type="Pfam" id="PF00198">
    <property type="entry name" value="2-oxoacid_dh"/>
    <property type="match status" value="1"/>
</dbReference>
<evidence type="ECO:0000313" key="4">
    <source>
        <dbReference type="Proteomes" id="UP000886595"/>
    </source>
</evidence>